<reference evidence="1" key="1">
    <citation type="submission" date="2020-03" db="EMBL/GenBank/DDBJ databases">
        <title>The deep terrestrial virosphere.</title>
        <authorList>
            <person name="Holmfeldt K."/>
            <person name="Nilsson E."/>
            <person name="Simone D."/>
            <person name="Lopez-Fernandez M."/>
            <person name="Wu X."/>
            <person name="de Brujin I."/>
            <person name="Lundin D."/>
            <person name="Andersson A."/>
            <person name="Bertilsson S."/>
            <person name="Dopson M."/>
        </authorList>
    </citation>
    <scope>NUCLEOTIDE SEQUENCE</scope>
    <source>
        <strain evidence="1">TM448A03072</strain>
    </source>
</reference>
<proteinExistence type="predicted"/>
<evidence type="ECO:0000313" key="1">
    <source>
        <dbReference type="EMBL" id="QJA52926.1"/>
    </source>
</evidence>
<dbReference type="EMBL" id="MT144378">
    <property type="protein sequence ID" value="QJA52926.1"/>
    <property type="molecule type" value="Genomic_DNA"/>
</dbReference>
<sequence>MKQCVNCNKISTDEDVKEYEYESVVLYDETSKNGTRDAYRKTNNVLRESCPECGGIVEDYCS</sequence>
<organism evidence="1">
    <name type="scientific">viral metagenome</name>
    <dbReference type="NCBI Taxonomy" id="1070528"/>
    <lineage>
        <taxon>unclassified sequences</taxon>
        <taxon>metagenomes</taxon>
        <taxon>organismal metagenomes</taxon>
    </lineage>
</organism>
<protein>
    <submittedName>
        <fullName evidence="1">Uncharacterized protein</fullName>
    </submittedName>
</protein>
<accession>A0A6H1ZYC1</accession>
<name>A0A6H1ZYC1_9ZZZZ</name>
<gene>
    <name evidence="1" type="ORF">TM448A03072_0016</name>
</gene>
<dbReference type="AlphaFoldDB" id="A0A6H1ZYC1"/>